<evidence type="ECO:0000313" key="2">
    <source>
        <dbReference type="EMBL" id="ABS55398.1"/>
    </source>
</evidence>
<dbReference type="PANTHER" id="PTHR13754:SF18">
    <property type="entry name" value="7,8-DIHYDROPTERIN-6-METHYL-4-(BETA-D-RIBOFURANOSYL)-AMINOBENZENE-5'-PHOSPHATE SYNTHASE"/>
    <property type="match status" value="1"/>
</dbReference>
<proteinExistence type="predicted"/>
<name>A7I6N7_METB6</name>
<sequence length="322" mass="35233">MCHPGKKEMIMTQDIPRLLEADRAEITVLVDNYTDIFVPSQKSVDVRPPFALDRPLLAEHGLSCYLTIHANGKEHRILLDTGLSRGCMLHNAVQQKINLEGIEAVVISHGHFDHIGGLISLLQRAGHQVPVVLHPDAFLRRRLKSPGKEPIELPGLDPITLKQAGADILARPGPSLLASGHLLVTGEIERTVPFEKGFPGMEAWMGDQWVPDRIADDQGLVIKVKGKGLVVISGCAHAGIINTIRCAQKMTGVSHIHAVMGGFHLTGPLFAPVIVPTVEALKEINPDYVIPMHCTGWDAINRLSREMPERCILNTVGTTYCF</sequence>
<dbReference type="PANTHER" id="PTHR13754">
    <property type="entry name" value="METALLO-BETA-LACTAMASE SUPERFAMILY PROTEIN"/>
    <property type="match status" value="1"/>
</dbReference>
<protein>
    <submittedName>
        <fullName evidence="2">Beta-lactamase domain protein</fullName>
    </submittedName>
</protein>
<dbReference type="Gene3D" id="3.60.15.10">
    <property type="entry name" value="Ribonuclease Z/Hydroxyacylglutathione hydrolase-like"/>
    <property type="match status" value="1"/>
</dbReference>
<dbReference type="STRING" id="456442.Mboo_0880"/>
<evidence type="ECO:0000313" key="3">
    <source>
        <dbReference type="Proteomes" id="UP000002408"/>
    </source>
</evidence>
<dbReference type="SUPFAM" id="SSF56281">
    <property type="entry name" value="Metallo-hydrolase/oxidoreductase"/>
    <property type="match status" value="1"/>
</dbReference>
<dbReference type="KEGG" id="mbn:Mboo_0880"/>
<feature type="domain" description="Metallo-beta-lactamase" evidence="1">
    <location>
        <begin position="61"/>
        <end position="293"/>
    </location>
</feature>
<dbReference type="Pfam" id="PF00753">
    <property type="entry name" value="Lactamase_B"/>
    <property type="match status" value="1"/>
</dbReference>
<dbReference type="eggNOG" id="arCOG00503">
    <property type="taxonomic scope" value="Archaea"/>
</dbReference>
<accession>A7I6N7</accession>
<dbReference type="CDD" id="cd07713">
    <property type="entry name" value="DHPS-like_MBL-fold"/>
    <property type="match status" value="1"/>
</dbReference>
<dbReference type="Proteomes" id="UP000002408">
    <property type="component" value="Chromosome"/>
</dbReference>
<dbReference type="EMBL" id="CP000780">
    <property type="protein sequence ID" value="ABS55398.1"/>
    <property type="molecule type" value="Genomic_DNA"/>
</dbReference>
<keyword evidence="3" id="KW-1185">Reference proteome</keyword>
<dbReference type="InterPro" id="IPR001279">
    <property type="entry name" value="Metallo-B-lactamas"/>
</dbReference>
<gene>
    <name evidence="2" type="ordered locus">Mboo_0880</name>
</gene>
<dbReference type="InterPro" id="IPR041712">
    <property type="entry name" value="DHPS-like_MBL-fold"/>
</dbReference>
<dbReference type="InterPro" id="IPR052926">
    <property type="entry name" value="Metallo-beta-lactamase_dom"/>
</dbReference>
<dbReference type="GO" id="GO:0016740">
    <property type="term" value="F:transferase activity"/>
    <property type="evidence" value="ECO:0007669"/>
    <property type="project" value="TreeGrafter"/>
</dbReference>
<dbReference type="SMART" id="SM00849">
    <property type="entry name" value="Lactamase_B"/>
    <property type="match status" value="1"/>
</dbReference>
<organism evidence="2 3">
    <name type="scientific">Methanoregula boonei (strain DSM 21154 / JCM 14090 / 6A8)</name>
    <dbReference type="NCBI Taxonomy" id="456442"/>
    <lineage>
        <taxon>Archaea</taxon>
        <taxon>Methanobacteriati</taxon>
        <taxon>Methanobacteriota</taxon>
        <taxon>Stenosarchaea group</taxon>
        <taxon>Methanomicrobia</taxon>
        <taxon>Methanomicrobiales</taxon>
        <taxon>Methanoregulaceae</taxon>
        <taxon>Methanoregula</taxon>
    </lineage>
</organism>
<reference evidence="3" key="1">
    <citation type="journal article" date="2015" name="Microbiology">
        <title>Genome of Methanoregula boonei 6A8 reveals adaptations to oligotrophic peatland environments.</title>
        <authorList>
            <person name="Braeuer S."/>
            <person name="Cadillo-Quiroz H."/>
            <person name="Kyrpides N."/>
            <person name="Woyke T."/>
            <person name="Goodwin L."/>
            <person name="Detter C."/>
            <person name="Podell S."/>
            <person name="Yavitt J.B."/>
            <person name="Zinder S.H."/>
        </authorList>
    </citation>
    <scope>NUCLEOTIDE SEQUENCE [LARGE SCALE GENOMIC DNA]</scope>
    <source>
        <strain evidence="3">DSM 21154 / JCM 14090 / 6A8</strain>
    </source>
</reference>
<evidence type="ECO:0000259" key="1">
    <source>
        <dbReference type="SMART" id="SM00849"/>
    </source>
</evidence>
<dbReference type="AlphaFoldDB" id="A7I6N7"/>
<dbReference type="InterPro" id="IPR036866">
    <property type="entry name" value="RibonucZ/Hydroxyglut_hydro"/>
</dbReference>
<dbReference type="HOGENOM" id="CLU_036012_2_0_2"/>